<dbReference type="GO" id="GO:0016887">
    <property type="term" value="F:ATP hydrolysis activity"/>
    <property type="evidence" value="ECO:0007669"/>
    <property type="project" value="InterPro"/>
</dbReference>
<dbReference type="KEGG" id="pmr:PMI1430"/>
<accession>B4EX65</accession>
<dbReference type="InterPro" id="IPR003439">
    <property type="entry name" value="ABC_transporter-like_ATP-bd"/>
</dbReference>
<evidence type="ECO:0000313" key="8">
    <source>
        <dbReference type="EMBL" id="CAR43013.1"/>
    </source>
</evidence>
<keyword evidence="2" id="KW-0813">Transport</keyword>
<keyword evidence="4 8" id="KW-0067">ATP-binding</keyword>
<dbReference type="SUPFAM" id="SSF52540">
    <property type="entry name" value="P-loop containing nucleoside triphosphate hydrolases"/>
    <property type="match status" value="1"/>
</dbReference>
<evidence type="ECO:0000259" key="7">
    <source>
        <dbReference type="PROSITE" id="PS50893"/>
    </source>
</evidence>
<reference evidence="8 9" key="1">
    <citation type="journal article" date="2008" name="J. Bacteriol.">
        <title>Complete genome sequence of uropathogenic Proteus mirabilis, a master of both adherence and motility.</title>
        <authorList>
            <person name="Pearson M.M."/>
            <person name="Sebaihia M."/>
            <person name="Churcher C."/>
            <person name="Quail M.A."/>
            <person name="Seshasayee A.S."/>
            <person name="Luscombe N.M."/>
            <person name="Abdellah Z."/>
            <person name="Arrosmith C."/>
            <person name="Atkin B."/>
            <person name="Chillingworth T."/>
            <person name="Hauser H."/>
            <person name="Jagels K."/>
            <person name="Moule S."/>
            <person name="Mungall K."/>
            <person name="Norbertczak H."/>
            <person name="Rabbinowitsch E."/>
            <person name="Walker D."/>
            <person name="Whithead S."/>
            <person name="Thomson N.R."/>
            <person name="Rather P.N."/>
            <person name="Parkhill J."/>
            <person name="Mobley H.L."/>
        </authorList>
    </citation>
    <scope>NUCLEOTIDE SEQUENCE [LARGE SCALE GENOMIC DNA]</scope>
    <source>
        <strain evidence="8 9">HI4320</strain>
    </source>
</reference>
<dbReference type="Proteomes" id="UP000008319">
    <property type="component" value="Chromosome"/>
</dbReference>
<gene>
    <name evidence="8" type="primary">hmuV</name>
    <name evidence="8" type="ordered locus">PMI1430</name>
</gene>
<dbReference type="Gene3D" id="3.40.50.300">
    <property type="entry name" value="P-loop containing nucleotide triphosphate hydrolases"/>
    <property type="match status" value="1"/>
</dbReference>
<dbReference type="EMBL" id="AM942759">
    <property type="protein sequence ID" value="CAR43013.1"/>
    <property type="molecule type" value="Genomic_DNA"/>
</dbReference>
<evidence type="ECO:0000256" key="1">
    <source>
        <dbReference type="ARBA" id="ARBA00005417"/>
    </source>
</evidence>
<dbReference type="eggNOG" id="COG4559">
    <property type="taxonomic scope" value="Bacteria"/>
</dbReference>
<evidence type="ECO:0000256" key="3">
    <source>
        <dbReference type="ARBA" id="ARBA00022741"/>
    </source>
</evidence>
<name>B4EX65_PROMH</name>
<keyword evidence="5" id="KW-1278">Translocase</keyword>
<sequence length="276" mass="31006">MAYFTTTSRTHVMMENQHTPLLYGNNLSYKIGNKTILEDVSIALNTGELVTIIGPNGAGKSSLLRLLTGYTPPTQGECFFKGKTYSQWNSQLLAQNRAVMRQNSQLSFSFSVEEVVAMGRAPHGQKHKQIAIETALLQTNCLKLKTRDYRQLSGGEQQRVQLARVLAQLWQPTPENVALFLDEPTSALDLYHQQQSLRLLKQLVKTQNLMVCCVLHDLNLASLYADRILLLHQGKLVCEGTPQDVLTAENIEKWYGAEVSVNTHPELSQPQVFLRP</sequence>
<dbReference type="PROSITE" id="PS50893">
    <property type="entry name" value="ABC_TRANSPORTER_2"/>
    <property type="match status" value="1"/>
</dbReference>
<proteinExistence type="inferred from homology"/>
<evidence type="ECO:0000256" key="5">
    <source>
        <dbReference type="ARBA" id="ARBA00022967"/>
    </source>
</evidence>
<dbReference type="EnsemblBacteria" id="CAR43013">
    <property type="protein sequence ID" value="CAR43013"/>
    <property type="gene ID" value="PMI1430"/>
</dbReference>
<comment type="function">
    <text evidence="6">Part of the ABC transporter complex HmuTUV involved in hemin import. Responsible for energy coupling to the transport system.</text>
</comment>
<dbReference type="PANTHER" id="PTHR42794">
    <property type="entry name" value="HEMIN IMPORT ATP-BINDING PROTEIN HMUV"/>
    <property type="match status" value="1"/>
</dbReference>
<dbReference type="InterPro" id="IPR027417">
    <property type="entry name" value="P-loop_NTPase"/>
</dbReference>
<keyword evidence="3" id="KW-0547">Nucleotide-binding</keyword>
<dbReference type="PANTHER" id="PTHR42794:SF1">
    <property type="entry name" value="HEMIN IMPORT ATP-BINDING PROTEIN HMUV"/>
    <property type="match status" value="1"/>
</dbReference>
<evidence type="ECO:0000313" key="9">
    <source>
        <dbReference type="Proteomes" id="UP000008319"/>
    </source>
</evidence>
<dbReference type="PROSITE" id="PS00211">
    <property type="entry name" value="ABC_TRANSPORTER_1"/>
    <property type="match status" value="1"/>
</dbReference>
<organism evidence="8 9">
    <name type="scientific">Proteus mirabilis (strain HI4320)</name>
    <dbReference type="NCBI Taxonomy" id="529507"/>
    <lineage>
        <taxon>Bacteria</taxon>
        <taxon>Pseudomonadati</taxon>
        <taxon>Pseudomonadota</taxon>
        <taxon>Gammaproteobacteria</taxon>
        <taxon>Enterobacterales</taxon>
        <taxon>Morganellaceae</taxon>
        <taxon>Proteus</taxon>
    </lineage>
</organism>
<dbReference type="InterPro" id="IPR003593">
    <property type="entry name" value="AAA+_ATPase"/>
</dbReference>
<evidence type="ECO:0000256" key="4">
    <source>
        <dbReference type="ARBA" id="ARBA00022840"/>
    </source>
</evidence>
<dbReference type="Pfam" id="PF00005">
    <property type="entry name" value="ABC_tran"/>
    <property type="match status" value="1"/>
</dbReference>
<dbReference type="InterPro" id="IPR017871">
    <property type="entry name" value="ABC_transporter-like_CS"/>
</dbReference>
<dbReference type="GO" id="GO:0005524">
    <property type="term" value="F:ATP binding"/>
    <property type="evidence" value="ECO:0007669"/>
    <property type="project" value="UniProtKB-KW"/>
</dbReference>
<dbReference type="AlphaFoldDB" id="B4EX65"/>
<protein>
    <submittedName>
        <fullName evidence="8">Hemin transport system ATP-binding protein</fullName>
    </submittedName>
</protein>
<dbReference type="CDD" id="cd03214">
    <property type="entry name" value="ABC_Iron-Siderophores_B12_Hemin"/>
    <property type="match status" value="1"/>
</dbReference>
<evidence type="ECO:0000256" key="2">
    <source>
        <dbReference type="ARBA" id="ARBA00022448"/>
    </source>
</evidence>
<dbReference type="SMART" id="SM00382">
    <property type="entry name" value="AAA"/>
    <property type="match status" value="1"/>
</dbReference>
<dbReference type="NCBIfam" id="NF010068">
    <property type="entry name" value="PRK13548.1"/>
    <property type="match status" value="1"/>
</dbReference>
<keyword evidence="9" id="KW-1185">Reference proteome</keyword>
<evidence type="ECO:0000256" key="6">
    <source>
        <dbReference type="ARBA" id="ARBA00037066"/>
    </source>
</evidence>
<dbReference type="FunFam" id="3.40.50.300:FF:000134">
    <property type="entry name" value="Iron-enterobactin ABC transporter ATP-binding protein"/>
    <property type="match status" value="1"/>
</dbReference>
<dbReference type="HOGENOM" id="CLU_000604_1_11_6"/>
<feature type="domain" description="ABC transporter" evidence="7">
    <location>
        <begin position="22"/>
        <end position="258"/>
    </location>
</feature>
<comment type="similarity">
    <text evidence="1">Belongs to the ABC transporter superfamily.</text>
</comment>